<dbReference type="InterPro" id="IPR012460">
    <property type="entry name" value="DUF1667"/>
</dbReference>
<sequence>MGCHLTAEIEGDTVAISGNTCPRGERYGRQEILSPERTVTSSVAISGSAHALCPVKTAAPVPKAKVGAVLAAIRGAHICAPVKLGDVILANVADTGVDVIATAPR</sequence>
<dbReference type="Pfam" id="PF07892">
    <property type="entry name" value="DUF1667"/>
    <property type="match status" value="1"/>
</dbReference>
<reference evidence="1" key="2">
    <citation type="journal article" date="2021" name="PeerJ">
        <title>Extensive microbial diversity within the chicken gut microbiome revealed by metagenomics and culture.</title>
        <authorList>
            <person name="Gilroy R."/>
            <person name="Ravi A."/>
            <person name="Getino M."/>
            <person name="Pursley I."/>
            <person name="Horton D.L."/>
            <person name="Alikhan N.F."/>
            <person name="Baker D."/>
            <person name="Gharbi K."/>
            <person name="Hall N."/>
            <person name="Watson M."/>
            <person name="Adriaenssens E.M."/>
            <person name="Foster-Nyarko E."/>
            <person name="Jarju S."/>
            <person name="Secka A."/>
            <person name="Antonio M."/>
            <person name="Oren A."/>
            <person name="Chaudhuri R.R."/>
            <person name="La Ragione R."/>
            <person name="Hildebrand F."/>
            <person name="Pallen M.J."/>
        </authorList>
    </citation>
    <scope>NUCLEOTIDE SEQUENCE</scope>
    <source>
        <strain evidence="1">CHK183-6373</strain>
    </source>
</reference>
<dbReference type="PANTHER" id="PTHR39450:SF1">
    <property type="entry name" value="DUF1667 DOMAIN-CONTAINING PROTEIN"/>
    <property type="match status" value="1"/>
</dbReference>
<reference evidence="1" key="1">
    <citation type="submission" date="2020-10" db="EMBL/GenBank/DDBJ databases">
        <authorList>
            <person name="Gilroy R."/>
        </authorList>
    </citation>
    <scope>NUCLEOTIDE SEQUENCE</scope>
    <source>
        <strain evidence="1">CHK183-6373</strain>
    </source>
</reference>
<proteinExistence type="predicted"/>
<dbReference type="SUPFAM" id="SSF160148">
    <property type="entry name" value="CPE0013-like"/>
    <property type="match status" value="1"/>
</dbReference>
<evidence type="ECO:0000313" key="1">
    <source>
        <dbReference type="EMBL" id="HIV27107.1"/>
    </source>
</evidence>
<accession>A0A9D1P6S8</accession>
<gene>
    <name evidence="1" type="ORF">IAA64_03990</name>
</gene>
<evidence type="ECO:0000313" key="2">
    <source>
        <dbReference type="Proteomes" id="UP000886884"/>
    </source>
</evidence>
<dbReference type="EMBL" id="DVOT01000071">
    <property type="protein sequence ID" value="HIV27107.1"/>
    <property type="molecule type" value="Genomic_DNA"/>
</dbReference>
<dbReference type="PANTHER" id="PTHR39450">
    <property type="entry name" value="MOLYBDOPTERIN OXIDOREDUCTASE, 4FE-4S CLUSTER-BINDING SUBUNIT"/>
    <property type="match status" value="1"/>
</dbReference>
<dbReference type="InterPro" id="IPR036593">
    <property type="entry name" value="CPE0013-like_sf"/>
</dbReference>
<comment type="caution">
    <text evidence="1">The sequence shown here is derived from an EMBL/GenBank/DDBJ whole genome shotgun (WGS) entry which is preliminary data.</text>
</comment>
<protein>
    <submittedName>
        <fullName evidence="1">DUF1667 domain-containing protein</fullName>
    </submittedName>
</protein>
<name>A0A9D1P6S8_9FIRM</name>
<dbReference type="Gene3D" id="3.10.530.10">
    <property type="entry name" value="CPE0013-like"/>
    <property type="match status" value="1"/>
</dbReference>
<organism evidence="1 2">
    <name type="scientific">Candidatus Ornithocaccomicrobium faecavium</name>
    <dbReference type="NCBI Taxonomy" id="2840890"/>
    <lineage>
        <taxon>Bacteria</taxon>
        <taxon>Bacillati</taxon>
        <taxon>Bacillota</taxon>
        <taxon>Clostridia</taxon>
        <taxon>Candidatus Ornithocaccomicrobium</taxon>
    </lineage>
</organism>
<dbReference type="Proteomes" id="UP000886884">
    <property type="component" value="Unassembled WGS sequence"/>
</dbReference>
<dbReference type="AlphaFoldDB" id="A0A9D1P6S8"/>